<keyword evidence="2" id="KW-1185">Reference proteome</keyword>
<dbReference type="AlphaFoldDB" id="A0A165XPV6"/>
<sequence length="494" mass="54637">MSQIMISASSIDVRALGDLPEPSESQKLTHLFVLTIDGNKVLESAKVPRESLGWKEQQEFHFTPSSNIDIVTYRKSRAFGWRKPVRVAEYSGRGTDFLDTGTEQKLVAKSGVSSLIVKFNLVAESHANFMKTVTEEMSQLAKFRGADAAQLATAIGSKMGTALTALVPVIDKFAGAHPLLNIAWTVLSSAYKVAQNQIAQDGSVLDLIESMREMAGAASACPDLLKIDGTTDVIEDIGRASIDVARLVHDFVQPSIGGKAKFLARTVMNPLSGMPARIAASKQQCEDLTKKLGLRTVIDTNARMQHVQHSLETRSLNGSIPQIPILRQITMRHRRCIWRGRVLGFLTEQSSHSGRKSRARCSGSKAVREVERQSYPHLPSRKSWLSVICNPRSEATHPSSLMQEMRSCSTWPTKHSHQENPPPPIVTNCGHLVSNGNNWRGSRLLPFKRAPWIMLPILADFNASTSQNPYIDHSKDMVYIHCYQLILPSHSSDN</sequence>
<dbReference type="OrthoDB" id="163438at2759"/>
<protein>
    <submittedName>
        <fullName evidence="1">Uncharacterized protein</fullName>
    </submittedName>
</protein>
<evidence type="ECO:0000313" key="2">
    <source>
        <dbReference type="Proteomes" id="UP000076532"/>
    </source>
</evidence>
<evidence type="ECO:0000313" key="1">
    <source>
        <dbReference type="EMBL" id="KZP08766.1"/>
    </source>
</evidence>
<proteinExistence type="predicted"/>
<reference evidence="1 2" key="1">
    <citation type="journal article" date="2016" name="Mol. Biol. Evol.">
        <title>Comparative Genomics of Early-Diverging Mushroom-Forming Fungi Provides Insights into the Origins of Lignocellulose Decay Capabilities.</title>
        <authorList>
            <person name="Nagy L.G."/>
            <person name="Riley R."/>
            <person name="Tritt A."/>
            <person name="Adam C."/>
            <person name="Daum C."/>
            <person name="Floudas D."/>
            <person name="Sun H."/>
            <person name="Yadav J.S."/>
            <person name="Pangilinan J."/>
            <person name="Larsson K.H."/>
            <person name="Matsuura K."/>
            <person name="Barry K."/>
            <person name="Labutti K."/>
            <person name="Kuo R."/>
            <person name="Ohm R.A."/>
            <person name="Bhattacharya S.S."/>
            <person name="Shirouzu T."/>
            <person name="Yoshinaga Y."/>
            <person name="Martin F.M."/>
            <person name="Grigoriev I.V."/>
            <person name="Hibbett D.S."/>
        </authorList>
    </citation>
    <scope>NUCLEOTIDE SEQUENCE [LARGE SCALE GENOMIC DNA]</scope>
    <source>
        <strain evidence="1 2">CBS 109695</strain>
    </source>
</reference>
<gene>
    <name evidence="1" type="ORF">FIBSPDRAFT_253640</name>
</gene>
<accession>A0A165XPV6</accession>
<dbReference type="EMBL" id="KV417714">
    <property type="protein sequence ID" value="KZP08766.1"/>
    <property type="molecule type" value="Genomic_DNA"/>
</dbReference>
<dbReference type="Proteomes" id="UP000076532">
    <property type="component" value="Unassembled WGS sequence"/>
</dbReference>
<organism evidence="1 2">
    <name type="scientific">Athelia psychrophila</name>
    <dbReference type="NCBI Taxonomy" id="1759441"/>
    <lineage>
        <taxon>Eukaryota</taxon>
        <taxon>Fungi</taxon>
        <taxon>Dikarya</taxon>
        <taxon>Basidiomycota</taxon>
        <taxon>Agaricomycotina</taxon>
        <taxon>Agaricomycetes</taxon>
        <taxon>Agaricomycetidae</taxon>
        <taxon>Atheliales</taxon>
        <taxon>Atheliaceae</taxon>
        <taxon>Athelia</taxon>
    </lineage>
</organism>
<name>A0A165XPV6_9AGAM</name>